<comment type="caution">
    <text evidence="1">The sequence shown here is derived from an EMBL/GenBank/DDBJ whole genome shotgun (WGS) entry which is preliminary data.</text>
</comment>
<protein>
    <submittedName>
        <fullName evidence="1">26332_t:CDS:1</fullName>
    </submittedName>
</protein>
<evidence type="ECO:0000313" key="1">
    <source>
        <dbReference type="EMBL" id="CAG8523386.1"/>
    </source>
</evidence>
<dbReference type="EMBL" id="CAJVQB010001157">
    <property type="protein sequence ID" value="CAG8523386.1"/>
    <property type="molecule type" value="Genomic_DNA"/>
</dbReference>
<sequence>RERCLNNKWMEVRRVDVSENKCDHFAQGIKRREEKFKDNDRTLRKMVKRVKINERFAKH</sequence>
<dbReference type="Proteomes" id="UP000789901">
    <property type="component" value="Unassembled WGS sequence"/>
</dbReference>
<evidence type="ECO:0000313" key="2">
    <source>
        <dbReference type="Proteomes" id="UP000789901"/>
    </source>
</evidence>
<gene>
    <name evidence="1" type="ORF">GMARGA_LOCUS3270</name>
</gene>
<proteinExistence type="predicted"/>
<accession>A0ABM8W4L0</accession>
<reference evidence="1 2" key="1">
    <citation type="submission" date="2021-06" db="EMBL/GenBank/DDBJ databases">
        <authorList>
            <person name="Kallberg Y."/>
            <person name="Tangrot J."/>
            <person name="Rosling A."/>
        </authorList>
    </citation>
    <scope>NUCLEOTIDE SEQUENCE [LARGE SCALE GENOMIC DNA]</scope>
    <source>
        <strain evidence="1 2">120-4 pot B 10/14</strain>
    </source>
</reference>
<name>A0ABM8W4L0_GIGMA</name>
<feature type="non-terminal residue" evidence="1">
    <location>
        <position position="1"/>
    </location>
</feature>
<organism evidence="1 2">
    <name type="scientific">Gigaspora margarita</name>
    <dbReference type="NCBI Taxonomy" id="4874"/>
    <lineage>
        <taxon>Eukaryota</taxon>
        <taxon>Fungi</taxon>
        <taxon>Fungi incertae sedis</taxon>
        <taxon>Mucoromycota</taxon>
        <taxon>Glomeromycotina</taxon>
        <taxon>Glomeromycetes</taxon>
        <taxon>Diversisporales</taxon>
        <taxon>Gigasporaceae</taxon>
        <taxon>Gigaspora</taxon>
    </lineage>
</organism>
<keyword evidence="2" id="KW-1185">Reference proteome</keyword>